<reference evidence="1" key="1">
    <citation type="submission" date="2018-05" db="EMBL/GenBank/DDBJ databases">
        <title>Draft genome of Mucuna pruriens seed.</title>
        <authorList>
            <person name="Nnadi N.E."/>
            <person name="Vos R."/>
            <person name="Hasami M.H."/>
            <person name="Devisetty U.K."/>
            <person name="Aguiy J.C."/>
        </authorList>
    </citation>
    <scope>NUCLEOTIDE SEQUENCE [LARGE SCALE GENOMIC DNA]</scope>
    <source>
        <strain evidence="1">JCA_2017</strain>
    </source>
</reference>
<dbReference type="InterPro" id="IPR043502">
    <property type="entry name" value="DNA/RNA_pol_sf"/>
</dbReference>
<dbReference type="SUPFAM" id="SSF56672">
    <property type="entry name" value="DNA/RNA polymerases"/>
    <property type="match status" value="1"/>
</dbReference>
<evidence type="ECO:0000313" key="1">
    <source>
        <dbReference type="EMBL" id="RDX99960.1"/>
    </source>
</evidence>
<keyword evidence="2" id="KW-1185">Reference proteome</keyword>
<dbReference type="EMBL" id="QJKJ01003102">
    <property type="protein sequence ID" value="RDX99960.1"/>
    <property type="molecule type" value="Genomic_DNA"/>
</dbReference>
<dbReference type="InterPro" id="IPR050951">
    <property type="entry name" value="Retrovirus_Pol_polyprotein"/>
</dbReference>
<feature type="non-terminal residue" evidence="1">
    <location>
        <position position="1"/>
    </location>
</feature>
<protein>
    <submittedName>
        <fullName evidence="1">Retrovirus-related Pol polyprotein from transposon 17.6</fullName>
    </submittedName>
</protein>
<dbReference type="InterPro" id="IPR043128">
    <property type="entry name" value="Rev_trsase/Diguanyl_cyclase"/>
</dbReference>
<dbReference type="Proteomes" id="UP000257109">
    <property type="component" value="Unassembled WGS sequence"/>
</dbReference>
<name>A0A371HAZ8_MUCPR</name>
<comment type="caution">
    <text evidence="1">The sequence shown here is derived from an EMBL/GenBank/DDBJ whole genome shotgun (WGS) entry which is preliminary data.</text>
</comment>
<dbReference type="AlphaFoldDB" id="A0A371HAZ8"/>
<dbReference type="PANTHER" id="PTHR37984">
    <property type="entry name" value="PROTEIN CBG26694"/>
    <property type="match status" value="1"/>
</dbReference>
<dbReference type="Gene3D" id="3.30.70.270">
    <property type="match status" value="1"/>
</dbReference>
<accession>A0A371HAZ8</accession>
<gene>
    <name evidence="1" type="primary">pol</name>
    <name evidence="1" type="ORF">CR513_16918</name>
</gene>
<proteinExistence type="predicted"/>
<evidence type="ECO:0000313" key="2">
    <source>
        <dbReference type="Proteomes" id="UP000257109"/>
    </source>
</evidence>
<organism evidence="1 2">
    <name type="scientific">Mucuna pruriens</name>
    <name type="common">Velvet bean</name>
    <name type="synonym">Dolichos pruriens</name>
    <dbReference type="NCBI Taxonomy" id="157652"/>
    <lineage>
        <taxon>Eukaryota</taxon>
        <taxon>Viridiplantae</taxon>
        <taxon>Streptophyta</taxon>
        <taxon>Embryophyta</taxon>
        <taxon>Tracheophyta</taxon>
        <taxon>Spermatophyta</taxon>
        <taxon>Magnoliopsida</taxon>
        <taxon>eudicotyledons</taxon>
        <taxon>Gunneridae</taxon>
        <taxon>Pentapetalae</taxon>
        <taxon>rosids</taxon>
        <taxon>fabids</taxon>
        <taxon>Fabales</taxon>
        <taxon>Fabaceae</taxon>
        <taxon>Papilionoideae</taxon>
        <taxon>50 kb inversion clade</taxon>
        <taxon>NPAAA clade</taxon>
        <taxon>indigoferoid/millettioid clade</taxon>
        <taxon>Phaseoleae</taxon>
        <taxon>Mucuna</taxon>
    </lineage>
</organism>
<dbReference type="PANTHER" id="PTHR37984:SF5">
    <property type="entry name" value="PROTEIN NYNRIN-LIKE"/>
    <property type="match status" value="1"/>
</dbReference>
<sequence>MDDFTVYAKSFDTCLENLSQVLRRCMDTNLVLNFEKCHFMVAEGIVLGHLVSSRGIEVNKAKVDIIASLPNPTSMRFIKNICKIALPLSKLLQKDVDFDFDQPYVEAVQELKKRLTSMIRRRSPLRASQSKRSCPNQTISFLDQTSSSELGSRRLSMVIARYSQSTLSKTESSPTLSRLFGSEFALSRDRIRLILVDIKPAFYTLGVFCVNFDFHIKHNRTHCVLERFDLGLCYAINMAKNPSCQIGVVARDTSSSMSLCAKFEFKLNPESSFDTLHDLDLDIEITLHRLRKVRNIVVSSSSSFNSTSNSDNSIFATNNSDSFEYSSANISSDSNFGPNKSQELEQMENNDQTLKELATLDVVYQPWCIQRRSPQALKGISCGLFHNEAIGDIEGLYQDEGVSIFLGWSCEGLVVSAANAFQHLGDMKCMFLEKLFSASRTVTIRKEICGIRQHFGETLHEYWEI</sequence>